<feature type="region of interest" description="Disordered" evidence="1">
    <location>
        <begin position="1"/>
        <end position="115"/>
    </location>
</feature>
<evidence type="ECO:0000256" key="1">
    <source>
        <dbReference type="SAM" id="MobiDB-lite"/>
    </source>
</evidence>
<name>A0AAV7UJE7_PLEWA</name>
<dbReference type="EMBL" id="JANPWB010000005">
    <property type="protein sequence ID" value="KAJ1188516.1"/>
    <property type="molecule type" value="Genomic_DNA"/>
</dbReference>
<dbReference type="AlphaFoldDB" id="A0AAV7UJE7"/>
<reference evidence="2" key="1">
    <citation type="journal article" date="2022" name="bioRxiv">
        <title>Sequencing and chromosome-scale assembly of the giantPleurodeles waltlgenome.</title>
        <authorList>
            <person name="Brown T."/>
            <person name="Elewa A."/>
            <person name="Iarovenko S."/>
            <person name="Subramanian E."/>
            <person name="Araus A.J."/>
            <person name="Petzold A."/>
            <person name="Susuki M."/>
            <person name="Suzuki K.-i.T."/>
            <person name="Hayashi T."/>
            <person name="Toyoda A."/>
            <person name="Oliveira C."/>
            <person name="Osipova E."/>
            <person name="Leigh N.D."/>
            <person name="Simon A."/>
            <person name="Yun M.H."/>
        </authorList>
    </citation>
    <scope>NUCLEOTIDE SEQUENCE</scope>
    <source>
        <strain evidence="2">20211129_DDA</strain>
        <tissue evidence="2">Liver</tissue>
    </source>
</reference>
<accession>A0AAV7UJE7</accession>
<gene>
    <name evidence="2" type="ORF">NDU88_005277</name>
</gene>
<sequence length="115" mass="11673">MVEPLQRGPVPGDEDLAHGDSALMGPLGGASPRLPDSAEPSSTMLQRPVLNSRIPSGPCAGAAQNGRLVRDLPVPSETNSRRTEDPPHTGGSLGTKSAAEAKESGGSRLPSSTPA</sequence>
<protein>
    <submittedName>
        <fullName evidence="2">Uncharacterized protein</fullName>
    </submittedName>
</protein>
<organism evidence="2 3">
    <name type="scientific">Pleurodeles waltl</name>
    <name type="common">Iberian ribbed newt</name>
    <dbReference type="NCBI Taxonomy" id="8319"/>
    <lineage>
        <taxon>Eukaryota</taxon>
        <taxon>Metazoa</taxon>
        <taxon>Chordata</taxon>
        <taxon>Craniata</taxon>
        <taxon>Vertebrata</taxon>
        <taxon>Euteleostomi</taxon>
        <taxon>Amphibia</taxon>
        <taxon>Batrachia</taxon>
        <taxon>Caudata</taxon>
        <taxon>Salamandroidea</taxon>
        <taxon>Salamandridae</taxon>
        <taxon>Pleurodelinae</taxon>
        <taxon>Pleurodeles</taxon>
    </lineage>
</organism>
<keyword evidence="3" id="KW-1185">Reference proteome</keyword>
<proteinExistence type="predicted"/>
<comment type="caution">
    <text evidence="2">The sequence shown here is derived from an EMBL/GenBank/DDBJ whole genome shotgun (WGS) entry which is preliminary data.</text>
</comment>
<evidence type="ECO:0000313" key="3">
    <source>
        <dbReference type="Proteomes" id="UP001066276"/>
    </source>
</evidence>
<evidence type="ECO:0000313" key="2">
    <source>
        <dbReference type="EMBL" id="KAJ1188516.1"/>
    </source>
</evidence>
<dbReference type="Proteomes" id="UP001066276">
    <property type="component" value="Chromosome 3_1"/>
</dbReference>